<reference evidence="2" key="1">
    <citation type="journal article" date="2020" name="Stud. Mycol.">
        <title>101 Dothideomycetes genomes: a test case for predicting lifestyles and emergence of pathogens.</title>
        <authorList>
            <person name="Haridas S."/>
            <person name="Albert R."/>
            <person name="Binder M."/>
            <person name="Bloem J."/>
            <person name="Labutti K."/>
            <person name="Salamov A."/>
            <person name="Andreopoulos B."/>
            <person name="Baker S."/>
            <person name="Barry K."/>
            <person name="Bills G."/>
            <person name="Bluhm B."/>
            <person name="Cannon C."/>
            <person name="Castanera R."/>
            <person name="Culley D."/>
            <person name="Daum C."/>
            <person name="Ezra D."/>
            <person name="Gonzalez J."/>
            <person name="Henrissat B."/>
            <person name="Kuo A."/>
            <person name="Liang C."/>
            <person name="Lipzen A."/>
            <person name="Lutzoni F."/>
            <person name="Magnuson J."/>
            <person name="Mondo S."/>
            <person name="Nolan M."/>
            <person name="Ohm R."/>
            <person name="Pangilinan J."/>
            <person name="Park H.-J."/>
            <person name="Ramirez L."/>
            <person name="Alfaro M."/>
            <person name="Sun H."/>
            <person name="Tritt A."/>
            <person name="Yoshinaga Y."/>
            <person name="Zwiers L.-H."/>
            <person name="Turgeon B."/>
            <person name="Goodwin S."/>
            <person name="Spatafora J."/>
            <person name="Crous P."/>
            <person name="Grigoriev I."/>
        </authorList>
    </citation>
    <scope>NUCLEOTIDE SEQUENCE</scope>
    <source>
        <strain evidence="2">CBS 115976</strain>
    </source>
</reference>
<evidence type="ECO:0000313" key="3">
    <source>
        <dbReference type="Proteomes" id="UP000799302"/>
    </source>
</evidence>
<sequence length="433" mass="49536">MQRFFRWRAETVNLRKMLNNQFFSAQENEVEVTNRLTRTVSDRFIARLLPENDPPYAPWAIFQGYNVNKEEAGFKYERFRSMVKKCMEKAILLHYTMRTGPAQYTFERFSGAFFNRDSQVIEEQRTADGSIRDGKHNIAFTRFPAFVKYGDDYGQKYHEKKILCQSEVILDGNLPSENASSRSKDEDSELVEQLATKLAVSETASEQEKKAENGEGHYFKQMLGFRKMGIKSFRKNGDSQLADNPDKKRMQGNQTFMTQTRTIAEDDRVDCQLSGNNTENRVRGAQTSRQETRSDVRRDDRVVSQLADNHAGGREHGTLAYSQQSRIALAEEDRIHPQEAANNADGHEHGTLASSRHSSATLDENGWVDGRRSANNGHEREHGSATFSSEDDDRFNSDLISKGKSRLHGIPSSFDRTRAALDVHDDRIYDSYK</sequence>
<gene>
    <name evidence="2" type="ORF">BT63DRAFT_75418</name>
</gene>
<dbReference type="Proteomes" id="UP000799302">
    <property type="component" value="Unassembled WGS sequence"/>
</dbReference>
<feature type="compositionally biased region" description="Basic and acidic residues" evidence="1">
    <location>
        <begin position="290"/>
        <end position="301"/>
    </location>
</feature>
<evidence type="ECO:0000256" key="1">
    <source>
        <dbReference type="SAM" id="MobiDB-lite"/>
    </source>
</evidence>
<dbReference type="EMBL" id="MU004240">
    <property type="protein sequence ID" value="KAF2665781.1"/>
    <property type="molecule type" value="Genomic_DNA"/>
</dbReference>
<evidence type="ECO:0000313" key="2">
    <source>
        <dbReference type="EMBL" id="KAF2665781.1"/>
    </source>
</evidence>
<feature type="compositionally biased region" description="Polar residues" evidence="1">
    <location>
        <begin position="273"/>
        <end position="289"/>
    </location>
</feature>
<feature type="compositionally biased region" description="Polar residues" evidence="1">
    <location>
        <begin position="352"/>
        <end position="362"/>
    </location>
</feature>
<dbReference type="AlphaFoldDB" id="A0A6A6U2F5"/>
<feature type="compositionally biased region" description="Basic and acidic residues" evidence="1">
    <location>
        <begin position="369"/>
        <end position="383"/>
    </location>
</feature>
<keyword evidence="3" id="KW-1185">Reference proteome</keyword>
<accession>A0A6A6U2F5</accession>
<feature type="region of interest" description="Disordered" evidence="1">
    <location>
        <begin position="272"/>
        <end position="301"/>
    </location>
</feature>
<organism evidence="2 3">
    <name type="scientific">Microthyrium microscopicum</name>
    <dbReference type="NCBI Taxonomy" id="703497"/>
    <lineage>
        <taxon>Eukaryota</taxon>
        <taxon>Fungi</taxon>
        <taxon>Dikarya</taxon>
        <taxon>Ascomycota</taxon>
        <taxon>Pezizomycotina</taxon>
        <taxon>Dothideomycetes</taxon>
        <taxon>Dothideomycetes incertae sedis</taxon>
        <taxon>Microthyriales</taxon>
        <taxon>Microthyriaceae</taxon>
        <taxon>Microthyrium</taxon>
    </lineage>
</organism>
<protein>
    <submittedName>
        <fullName evidence="2">Uncharacterized protein</fullName>
    </submittedName>
</protein>
<proteinExistence type="predicted"/>
<feature type="region of interest" description="Disordered" evidence="1">
    <location>
        <begin position="341"/>
        <end position="399"/>
    </location>
</feature>
<name>A0A6A6U2F5_9PEZI</name>